<dbReference type="Proteomes" id="UP001501337">
    <property type="component" value="Unassembled WGS sequence"/>
</dbReference>
<protein>
    <recommendedName>
        <fullName evidence="3">Large polyvalent protein-associated domain-containing protein</fullName>
    </recommendedName>
</protein>
<sequence>MEETLMTSITAARPVDSLALSAANARMSSSSAPTELKAFEFTGAIAPRTPSAQELAQAVDKASARLDQGDRAGAYLELYSVTGNEQLLMQAQITTYSGAIGGMALEGNFRAKMAKPEQYTLTLDQFSHEIDKAVIGLARNAADEGRPEHFNTYQIMHTDRAVWASKGMGNHFPGNAQFIGIPGDEHIAKSEGSQNAILAQDEAELGRRPSEYANDPRYDIKTSRDGRFVTVVNNETQRIEVLFDKAFDSDHGSALDRLHSPDLEQIKDEPPTDRIVAERERKMNFVQAGLMVPVDELPAFNPSLARPAANLDRVFEFEGEYYQVDDRVLFEQAGVDFEKMTEDNFPAALKYAWELSSIGRDVDALVSGKRPDSPDAFRETFDQLVETKAVVKLIDSKVAAHLAKDKPEMEYHPINDAHRQLRFDLFTELKAQATESA</sequence>
<accession>A0ABP7PRA8</accession>
<organism evidence="1 2">
    <name type="scientific">Allohahella marinimesophila</name>
    <dbReference type="NCBI Taxonomy" id="1054972"/>
    <lineage>
        <taxon>Bacteria</taxon>
        <taxon>Pseudomonadati</taxon>
        <taxon>Pseudomonadota</taxon>
        <taxon>Gammaproteobacteria</taxon>
        <taxon>Oceanospirillales</taxon>
        <taxon>Hahellaceae</taxon>
        <taxon>Allohahella</taxon>
    </lineage>
</organism>
<dbReference type="EMBL" id="BAABBO010000012">
    <property type="protein sequence ID" value="GAA3969924.1"/>
    <property type="molecule type" value="Genomic_DNA"/>
</dbReference>
<proteinExistence type="predicted"/>
<keyword evidence="2" id="KW-1185">Reference proteome</keyword>
<comment type="caution">
    <text evidence="1">The sequence shown here is derived from an EMBL/GenBank/DDBJ whole genome shotgun (WGS) entry which is preliminary data.</text>
</comment>
<name>A0ABP7PRA8_9GAMM</name>
<evidence type="ECO:0000313" key="2">
    <source>
        <dbReference type="Proteomes" id="UP001501337"/>
    </source>
</evidence>
<evidence type="ECO:0008006" key="3">
    <source>
        <dbReference type="Google" id="ProtNLM"/>
    </source>
</evidence>
<evidence type="ECO:0000313" key="1">
    <source>
        <dbReference type="EMBL" id="GAA3969924.1"/>
    </source>
</evidence>
<gene>
    <name evidence="1" type="ORF">GCM10022278_29520</name>
</gene>
<reference evidence="2" key="1">
    <citation type="journal article" date="2019" name="Int. J. Syst. Evol. Microbiol.">
        <title>The Global Catalogue of Microorganisms (GCM) 10K type strain sequencing project: providing services to taxonomists for standard genome sequencing and annotation.</title>
        <authorList>
            <consortium name="The Broad Institute Genomics Platform"/>
            <consortium name="The Broad Institute Genome Sequencing Center for Infectious Disease"/>
            <person name="Wu L."/>
            <person name="Ma J."/>
        </authorList>
    </citation>
    <scope>NUCLEOTIDE SEQUENCE [LARGE SCALE GENOMIC DNA]</scope>
    <source>
        <strain evidence="2">JCM 17555</strain>
    </source>
</reference>